<accession>A0A4R6S3J0</accession>
<proteinExistence type="predicted"/>
<reference evidence="2 3" key="1">
    <citation type="submission" date="2019-03" db="EMBL/GenBank/DDBJ databases">
        <title>Genomic Encyclopedia of Type Strains, Phase IV (KMG-IV): sequencing the most valuable type-strain genomes for metagenomic binning, comparative biology and taxonomic classification.</title>
        <authorList>
            <person name="Goeker M."/>
        </authorList>
    </citation>
    <scope>NUCLEOTIDE SEQUENCE [LARGE SCALE GENOMIC DNA]</scope>
    <source>
        <strain evidence="2 3">DSM 45361</strain>
    </source>
</reference>
<dbReference type="EMBL" id="SNXZ01000006">
    <property type="protein sequence ID" value="TDP93784.1"/>
    <property type="molecule type" value="Genomic_DNA"/>
</dbReference>
<organism evidence="2 3">
    <name type="scientific">Labedaea rhizosphaerae</name>
    <dbReference type="NCBI Taxonomy" id="598644"/>
    <lineage>
        <taxon>Bacteria</taxon>
        <taxon>Bacillati</taxon>
        <taxon>Actinomycetota</taxon>
        <taxon>Actinomycetes</taxon>
        <taxon>Pseudonocardiales</taxon>
        <taxon>Pseudonocardiaceae</taxon>
        <taxon>Labedaea</taxon>
    </lineage>
</organism>
<evidence type="ECO:0000313" key="3">
    <source>
        <dbReference type="Proteomes" id="UP000295444"/>
    </source>
</evidence>
<gene>
    <name evidence="2" type="ORF">EV186_106178</name>
</gene>
<keyword evidence="3" id="KW-1185">Reference proteome</keyword>
<dbReference type="InterPro" id="IPR045684">
    <property type="entry name" value="DUF6191"/>
</dbReference>
<name>A0A4R6S3J0_LABRH</name>
<evidence type="ECO:0000313" key="2">
    <source>
        <dbReference type="EMBL" id="TDP93784.1"/>
    </source>
</evidence>
<protein>
    <submittedName>
        <fullName evidence="2">Uncharacterized protein</fullName>
    </submittedName>
</protein>
<evidence type="ECO:0000256" key="1">
    <source>
        <dbReference type="SAM" id="MobiDB-lite"/>
    </source>
</evidence>
<comment type="caution">
    <text evidence="2">The sequence shown here is derived from an EMBL/GenBank/DDBJ whole genome shotgun (WGS) entry which is preliminary data.</text>
</comment>
<dbReference type="Proteomes" id="UP000295444">
    <property type="component" value="Unassembled WGS sequence"/>
</dbReference>
<dbReference type="OrthoDB" id="4555106at2"/>
<feature type="region of interest" description="Disordered" evidence="1">
    <location>
        <begin position="59"/>
        <end position="96"/>
    </location>
</feature>
<dbReference type="Pfam" id="PF19690">
    <property type="entry name" value="DUF6191"/>
    <property type="match status" value="1"/>
</dbReference>
<sequence>MELLGPLSIILLMIVGIYESRARKAGKRGNHRTLSATYADEVTAFFYGSKRMQLEHRDSMSMMRDEESQGAPPEHGVDLDRGTFRADRLGKAQPTE</sequence>
<dbReference type="AlphaFoldDB" id="A0A4R6S3J0"/>
<feature type="compositionally biased region" description="Basic and acidic residues" evidence="1">
    <location>
        <begin position="75"/>
        <end position="90"/>
    </location>
</feature>